<evidence type="ECO:0000313" key="5">
    <source>
        <dbReference type="Proteomes" id="UP000266441"/>
    </source>
</evidence>
<comment type="pathway">
    <text evidence="1">Cofactor biosynthesis; thiamine diphosphate biosynthesis.</text>
</comment>
<dbReference type="PANTHER" id="PTHR20857">
    <property type="entry name" value="THIAMINE-PHOSPHATE PYROPHOSPHORYLASE"/>
    <property type="match status" value="1"/>
</dbReference>
<dbReference type="InterPro" id="IPR036206">
    <property type="entry name" value="ThiamineP_synth_sf"/>
</dbReference>
<dbReference type="Proteomes" id="UP000266441">
    <property type="component" value="Unassembled WGS sequence"/>
</dbReference>
<protein>
    <submittedName>
        <fullName evidence="4">Thiamine phosphate synthase</fullName>
    </submittedName>
</protein>
<dbReference type="InterPro" id="IPR022998">
    <property type="entry name" value="ThiamineP_synth_TenI"/>
</dbReference>
<accession>A0A399D3X7</accession>
<dbReference type="OrthoDB" id="9810880at2"/>
<evidence type="ECO:0000259" key="3">
    <source>
        <dbReference type="Pfam" id="PF02581"/>
    </source>
</evidence>
<dbReference type="InterPro" id="IPR013785">
    <property type="entry name" value="Aldolase_TIM"/>
</dbReference>
<dbReference type="AlphaFoldDB" id="A0A399D3X7"/>
<dbReference type="PANTHER" id="PTHR20857:SF15">
    <property type="entry name" value="THIAMINE-PHOSPHATE SYNTHASE"/>
    <property type="match status" value="1"/>
</dbReference>
<dbReference type="GO" id="GO:0005737">
    <property type="term" value="C:cytoplasm"/>
    <property type="evidence" value="ECO:0007669"/>
    <property type="project" value="TreeGrafter"/>
</dbReference>
<dbReference type="GO" id="GO:0004789">
    <property type="term" value="F:thiamine-phosphate diphosphorylase activity"/>
    <property type="evidence" value="ECO:0007669"/>
    <property type="project" value="TreeGrafter"/>
</dbReference>
<gene>
    <name evidence="4" type="ORF">D1164_09595</name>
</gene>
<dbReference type="EMBL" id="QWET01000006">
    <property type="protein sequence ID" value="RIH65372.1"/>
    <property type="molecule type" value="Genomic_DNA"/>
</dbReference>
<dbReference type="SUPFAM" id="SSF51391">
    <property type="entry name" value="Thiamin phosphate synthase"/>
    <property type="match status" value="1"/>
</dbReference>
<reference evidence="4 5" key="1">
    <citation type="journal article" date="2015" name="Int. J. Syst. Evol. Microbiol.">
        <title>Mariniphaga sediminis sp. nov., isolated from coastal sediment.</title>
        <authorList>
            <person name="Wang F.Q."/>
            <person name="Shen Q.Y."/>
            <person name="Chen G.J."/>
            <person name="Du Z.J."/>
        </authorList>
    </citation>
    <scope>NUCLEOTIDE SEQUENCE [LARGE SCALE GENOMIC DNA]</scope>
    <source>
        <strain evidence="4 5">SY21</strain>
    </source>
</reference>
<dbReference type="Pfam" id="PF02581">
    <property type="entry name" value="TMP-TENI"/>
    <property type="match status" value="1"/>
</dbReference>
<keyword evidence="5" id="KW-1185">Reference proteome</keyword>
<proteinExistence type="predicted"/>
<name>A0A399D3X7_9BACT</name>
<keyword evidence="2" id="KW-0784">Thiamine biosynthesis</keyword>
<dbReference type="GO" id="GO:0009228">
    <property type="term" value="P:thiamine biosynthetic process"/>
    <property type="evidence" value="ECO:0007669"/>
    <property type="project" value="UniProtKB-KW"/>
</dbReference>
<organism evidence="4 5">
    <name type="scientific">Mariniphaga sediminis</name>
    <dbReference type="NCBI Taxonomy" id="1628158"/>
    <lineage>
        <taxon>Bacteria</taxon>
        <taxon>Pseudomonadati</taxon>
        <taxon>Bacteroidota</taxon>
        <taxon>Bacteroidia</taxon>
        <taxon>Marinilabiliales</taxon>
        <taxon>Prolixibacteraceae</taxon>
        <taxon>Mariniphaga</taxon>
    </lineage>
</organism>
<dbReference type="CDD" id="cd00564">
    <property type="entry name" value="TMP_TenI"/>
    <property type="match status" value="1"/>
</dbReference>
<dbReference type="RefSeq" id="WP_119349753.1">
    <property type="nucleotide sequence ID" value="NZ_QWET01000006.1"/>
</dbReference>
<evidence type="ECO:0000313" key="4">
    <source>
        <dbReference type="EMBL" id="RIH65372.1"/>
    </source>
</evidence>
<dbReference type="Gene3D" id="3.20.20.70">
    <property type="entry name" value="Aldolase class I"/>
    <property type="match status" value="1"/>
</dbReference>
<feature type="domain" description="Thiamine phosphate synthase/TenI" evidence="3">
    <location>
        <begin position="14"/>
        <end position="194"/>
    </location>
</feature>
<evidence type="ECO:0000256" key="1">
    <source>
        <dbReference type="ARBA" id="ARBA00004948"/>
    </source>
</evidence>
<comment type="caution">
    <text evidence="4">The sequence shown here is derived from an EMBL/GenBank/DDBJ whole genome shotgun (WGS) entry which is preliminary data.</text>
</comment>
<evidence type="ECO:0000256" key="2">
    <source>
        <dbReference type="ARBA" id="ARBA00022977"/>
    </source>
</evidence>
<sequence>MEIIKNRRTIKAGVYLVIDPAMDEAVLVKKLEDALQEEIAALQIWDHFLPHQNKAKLMEQISALGHKKNVPVLINNRWEYLKSTPLDGVHFDQIPEHYNKIKQSVNRPFIAGLTCNNDLSAVRWATENNIDYISFCSIFPSATDTSCELVNFDTIRETRRITSMPVFLAGGIKPENINKLNELDFEGVAVISGVMGADSPSQAIKTYSKQLKTKTT</sequence>